<name>A0ABR1YI66_9PEZI</name>
<evidence type="ECO:0000313" key="1">
    <source>
        <dbReference type="EMBL" id="KAK8230544.1"/>
    </source>
</evidence>
<dbReference type="Proteomes" id="UP001492380">
    <property type="component" value="Unassembled WGS sequence"/>
</dbReference>
<accession>A0ABR1YI66</accession>
<keyword evidence="2" id="KW-1185">Reference proteome</keyword>
<gene>
    <name evidence="1" type="ORF">HDK90DRAFT_556211</name>
</gene>
<sequence>MGCLPSFIARRSKIESSPPSPSLSRCCVSPPIGGPIMVPSPSLTPPPNPPIAYTKLTRNTLLHALDLTSIYLDHHHNHPITIIALGASLHVLHLRTRLTTPALQFFHPDPSSPDNAALAAAASFAIPASHISSSPTVKDAQGGDVVQLQPGPDWLTNTVLLSLPLALQVQLAKEAQRQNDVVYASPSGCLRVLAPPWEYVVVTAIARLGLRCQCGDEEKGEDMHGQRRGQNQGDLGDAIAALRRCVVLRGGRPVKGIDVLGWAEGLYGVLVREEWVREVGGGYERAFWEKGVIW</sequence>
<reference evidence="1 2" key="1">
    <citation type="submission" date="2024-04" db="EMBL/GenBank/DDBJ databases">
        <title>Phyllosticta paracitricarpa is synonymous to the EU quarantine fungus P. citricarpa based on phylogenomic analyses.</title>
        <authorList>
            <consortium name="Lawrence Berkeley National Laboratory"/>
            <person name="Van Ingen-Buijs V.A."/>
            <person name="Van Westerhoven A.C."/>
            <person name="Haridas S."/>
            <person name="Skiadas P."/>
            <person name="Martin F."/>
            <person name="Groenewald J.Z."/>
            <person name="Crous P.W."/>
            <person name="Seidl M.F."/>
        </authorList>
    </citation>
    <scope>NUCLEOTIDE SEQUENCE [LARGE SCALE GENOMIC DNA]</scope>
    <source>
        <strain evidence="1 2">CBS 123374</strain>
    </source>
</reference>
<comment type="caution">
    <text evidence="1">The sequence shown here is derived from an EMBL/GenBank/DDBJ whole genome shotgun (WGS) entry which is preliminary data.</text>
</comment>
<evidence type="ECO:0000313" key="2">
    <source>
        <dbReference type="Proteomes" id="UP001492380"/>
    </source>
</evidence>
<dbReference type="EMBL" id="JBBWRZ010000008">
    <property type="protein sequence ID" value="KAK8230544.1"/>
    <property type="molecule type" value="Genomic_DNA"/>
</dbReference>
<proteinExistence type="predicted"/>
<organism evidence="1 2">
    <name type="scientific">Phyllosticta capitalensis</name>
    <dbReference type="NCBI Taxonomy" id="121624"/>
    <lineage>
        <taxon>Eukaryota</taxon>
        <taxon>Fungi</taxon>
        <taxon>Dikarya</taxon>
        <taxon>Ascomycota</taxon>
        <taxon>Pezizomycotina</taxon>
        <taxon>Dothideomycetes</taxon>
        <taxon>Dothideomycetes incertae sedis</taxon>
        <taxon>Botryosphaeriales</taxon>
        <taxon>Phyllostictaceae</taxon>
        <taxon>Phyllosticta</taxon>
    </lineage>
</organism>
<protein>
    <submittedName>
        <fullName evidence="1">Uncharacterized protein</fullName>
    </submittedName>
</protein>